<dbReference type="Pfam" id="PF00300">
    <property type="entry name" value="His_Phos_1"/>
    <property type="match status" value="1"/>
</dbReference>
<dbReference type="SUPFAM" id="SSF53254">
    <property type="entry name" value="Phosphoglycerate mutase-like"/>
    <property type="match status" value="1"/>
</dbReference>
<dbReference type="EMBL" id="LR134117">
    <property type="protein sequence ID" value="VDZ55797.1"/>
    <property type="molecule type" value="Genomic_DNA"/>
</dbReference>
<dbReference type="RefSeq" id="WP_004957201.1">
    <property type="nucleotide sequence ID" value="NZ_JAEKCK010000007.1"/>
</dbReference>
<dbReference type="InterPro" id="IPR029033">
    <property type="entry name" value="His_PPase_superfam"/>
</dbReference>
<dbReference type="Gene3D" id="3.40.50.1240">
    <property type="entry name" value="Phosphoglycerate mutase-like"/>
    <property type="match status" value="1"/>
</dbReference>
<dbReference type="SMART" id="SM00855">
    <property type="entry name" value="PGAM"/>
    <property type="match status" value="1"/>
</dbReference>
<dbReference type="GO" id="GO:0016791">
    <property type="term" value="F:phosphatase activity"/>
    <property type="evidence" value="ECO:0007669"/>
    <property type="project" value="TreeGrafter"/>
</dbReference>
<dbReference type="AlphaFoldDB" id="A0A3S4HJ84"/>
<dbReference type="KEGG" id="sof:NCTC11214_01866"/>
<evidence type="ECO:0000256" key="1">
    <source>
        <dbReference type="PIRSR" id="PIRSR613078-1"/>
    </source>
</evidence>
<reference evidence="3 4" key="1">
    <citation type="submission" date="2018-12" db="EMBL/GenBank/DDBJ databases">
        <authorList>
            <consortium name="Pathogen Informatics"/>
        </authorList>
    </citation>
    <scope>NUCLEOTIDE SEQUENCE [LARGE SCALE GENOMIC DNA]</scope>
    <source>
        <strain evidence="3 4">NCTC11214</strain>
    </source>
</reference>
<feature type="active site" description="Tele-phosphohistidine intermediate" evidence="1">
    <location>
        <position position="8"/>
    </location>
</feature>
<proteinExistence type="predicted"/>
<accession>A0A3S4HJ84</accession>
<dbReference type="CDD" id="cd07067">
    <property type="entry name" value="HP_PGM_like"/>
    <property type="match status" value="1"/>
</dbReference>
<dbReference type="InterPro" id="IPR050275">
    <property type="entry name" value="PGM_Phosphatase"/>
</dbReference>
<dbReference type="InterPro" id="IPR013078">
    <property type="entry name" value="His_Pase_superF_clade-1"/>
</dbReference>
<evidence type="ECO:0000313" key="3">
    <source>
        <dbReference type="EMBL" id="VDZ55797.1"/>
    </source>
</evidence>
<sequence>MRFIVVRHAESQGNRDGIIQGQLDSPVTADGHRQIAALMATLKDCAFSHIVSSPAGRAMTTAQALAAHCHCVVSSDERLCEQHFGCYQGRPYHQAFSCDPDGVKRIFTGVPTAAAPQGESALQVVQRLLSFFGEFALGGNATVGVVTHSHALQSLIWHLQGANPREETGKYGHPNCGYSIIDATDGELALQHWGIATHLRALRQSPI</sequence>
<dbReference type="PANTHER" id="PTHR48100">
    <property type="entry name" value="BROAD-SPECIFICITY PHOSPHATASE YOR283W-RELATED"/>
    <property type="match status" value="1"/>
</dbReference>
<protein>
    <submittedName>
        <fullName evidence="3">Phosphoglyceromutase</fullName>
    </submittedName>
</protein>
<gene>
    <name evidence="3" type="ORF">NCTC11214_01866</name>
</gene>
<feature type="binding site" evidence="2">
    <location>
        <position position="57"/>
    </location>
    <ligand>
        <name>substrate</name>
    </ligand>
</feature>
<dbReference type="GO" id="GO:0005829">
    <property type="term" value="C:cytosol"/>
    <property type="evidence" value="ECO:0007669"/>
    <property type="project" value="TreeGrafter"/>
</dbReference>
<feature type="active site" description="Proton donor/acceptor" evidence="1">
    <location>
        <position position="81"/>
    </location>
</feature>
<name>A0A3S4HJ84_SEROD</name>
<evidence type="ECO:0000313" key="4">
    <source>
        <dbReference type="Proteomes" id="UP000281391"/>
    </source>
</evidence>
<organism evidence="3 4">
    <name type="scientific">Serratia odorifera</name>
    <dbReference type="NCBI Taxonomy" id="618"/>
    <lineage>
        <taxon>Bacteria</taxon>
        <taxon>Pseudomonadati</taxon>
        <taxon>Pseudomonadota</taxon>
        <taxon>Gammaproteobacteria</taxon>
        <taxon>Enterobacterales</taxon>
        <taxon>Yersiniaceae</taxon>
        <taxon>Serratia</taxon>
    </lineage>
</organism>
<dbReference type="Proteomes" id="UP000281391">
    <property type="component" value="Chromosome"/>
</dbReference>
<evidence type="ECO:0000256" key="2">
    <source>
        <dbReference type="PIRSR" id="PIRSR613078-2"/>
    </source>
</evidence>
<feature type="binding site" evidence="2">
    <location>
        <begin position="7"/>
        <end position="14"/>
    </location>
    <ligand>
        <name>substrate</name>
    </ligand>
</feature>
<dbReference type="PANTHER" id="PTHR48100:SF44">
    <property type="entry name" value="PHOSPHATASE C1620.13-RELATED"/>
    <property type="match status" value="1"/>
</dbReference>